<organism evidence="2 3">
    <name type="scientific">Mycoplasmopsis mustelae</name>
    <dbReference type="NCBI Taxonomy" id="171289"/>
    <lineage>
        <taxon>Bacteria</taxon>
        <taxon>Bacillati</taxon>
        <taxon>Mycoplasmatota</taxon>
        <taxon>Mycoplasmoidales</taxon>
        <taxon>Metamycoplasmataceae</taxon>
        <taxon>Mycoplasmopsis</taxon>
    </lineage>
</organism>
<evidence type="ECO:0000313" key="2">
    <source>
        <dbReference type="EMBL" id="TDV23533.1"/>
    </source>
</evidence>
<name>A0A4R7UEG7_9BACT</name>
<feature type="transmembrane region" description="Helical" evidence="1">
    <location>
        <begin position="6"/>
        <end position="29"/>
    </location>
</feature>
<protein>
    <recommendedName>
        <fullName evidence="4">NERD domain-containing protein</fullName>
    </recommendedName>
</protein>
<evidence type="ECO:0000313" key="3">
    <source>
        <dbReference type="Proteomes" id="UP000295757"/>
    </source>
</evidence>
<accession>A0A4R7UEG7</accession>
<keyword evidence="1" id="KW-1133">Transmembrane helix</keyword>
<keyword evidence="1" id="KW-0812">Transmembrane</keyword>
<dbReference type="RefSeq" id="WP_166666796.1">
    <property type="nucleotide sequence ID" value="NZ_SOCN01000002.1"/>
</dbReference>
<dbReference type="EMBL" id="SOCN01000002">
    <property type="protein sequence ID" value="TDV23533.1"/>
    <property type="molecule type" value="Genomic_DNA"/>
</dbReference>
<proteinExistence type="predicted"/>
<reference evidence="2 3" key="1">
    <citation type="submission" date="2019-03" db="EMBL/GenBank/DDBJ databases">
        <title>Genomic Encyclopedia of Archaeal and Bacterial Type Strains, Phase II (KMG-II): from individual species to whole genera.</title>
        <authorList>
            <person name="Goeker M."/>
        </authorList>
    </citation>
    <scope>NUCLEOTIDE SEQUENCE [LARGE SCALE GENOMIC DNA]</scope>
    <source>
        <strain evidence="2 3">ATCC 35214</strain>
    </source>
</reference>
<dbReference type="Proteomes" id="UP000295757">
    <property type="component" value="Unassembled WGS sequence"/>
</dbReference>
<sequence>MSFLTIIIFVLGGILFCILIGVIIWRIWLKYNKKDDLNIQNYVGYTSKTTIEKLKILNALSNAKVLSNILVKNPFAKKKYTLFSAIVVSEHKIYILSDILKNSKFKLIINNNGAFIENKKLIKQDKWEIFWLKEMSGWLDRRFKNQYEIIIFSDENLNFKNVKNQTTYRIMNLNEINDEIINNKNKEINTEKVTEIFLKNNLFNEIKK</sequence>
<keyword evidence="1" id="KW-0472">Membrane</keyword>
<keyword evidence="3" id="KW-1185">Reference proteome</keyword>
<gene>
    <name evidence="2" type="ORF">BCF59_0524</name>
</gene>
<dbReference type="AlphaFoldDB" id="A0A4R7UEG7"/>
<evidence type="ECO:0008006" key="4">
    <source>
        <dbReference type="Google" id="ProtNLM"/>
    </source>
</evidence>
<evidence type="ECO:0000256" key="1">
    <source>
        <dbReference type="SAM" id="Phobius"/>
    </source>
</evidence>
<comment type="caution">
    <text evidence="2">The sequence shown here is derived from an EMBL/GenBank/DDBJ whole genome shotgun (WGS) entry which is preliminary data.</text>
</comment>